<feature type="transmembrane region" description="Helical" evidence="7">
    <location>
        <begin position="173"/>
        <end position="192"/>
    </location>
</feature>
<keyword evidence="6 7" id="KW-0472">Membrane</keyword>
<keyword evidence="3" id="KW-1003">Cell membrane</keyword>
<proteinExistence type="inferred from homology"/>
<evidence type="ECO:0000313" key="8">
    <source>
        <dbReference type="EMBL" id="MBV2129567.1"/>
    </source>
</evidence>
<dbReference type="InterPro" id="IPR032808">
    <property type="entry name" value="DoxX"/>
</dbReference>
<name>A0ABS6ML68_9GAMM</name>
<dbReference type="Pfam" id="PF07681">
    <property type="entry name" value="DoxX"/>
    <property type="match status" value="1"/>
</dbReference>
<evidence type="ECO:0000256" key="3">
    <source>
        <dbReference type="ARBA" id="ARBA00022475"/>
    </source>
</evidence>
<accession>A0ABS6ML68</accession>
<keyword evidence="9" id="KW-1185">Reference proteome</keyword>
<dbReference type="PANTHER" id="PTHR33452">
    <property type="entry name" value="OXIDOREDUCTASE CATD-RELATED"/>
    <property type="match status" value="1"/>
</dbReference>
<gene>
    <name evidence="8" type="ORF">KQY15_10725</name>
</gene>
<keyword evidence="4 7" id="KW-0812">Transmembrane</keyword>
<organism evidence="8 9">
    <name type="scientific">Arsukibacterium indicum</name>
    <dbReference type="NCBI Taxonomy" id="2848612"/>
    <lineage>
        <taxon>Bacteria</taxon>
        <taxon>Pseudomonadati</taxon>
        <taxon>Pseudomonadota</taxon>
        <taxon>Gammaproteobacteria</taxon>
        <taxon>Chromatiales</taxon>
        <taxon>Chromatiaceae</taxon>
        <taxon>Arsukibacterium</taxon>
    </lineage>
</organism>
<comment type="caution">
    <text evidence="8">The sequence shown here is derived from an EMBL/GenBank/DDBJ whole genome shotgun (WGS) entry which is preliminary data.</text>
</comment>
<evidence type="ECO:0000256" key="6">
    <source>
        <dbReference type="ARBA" id="ARBA00023136"/>
    </source>
</evidence>
<dbReference type="PANTHER" id="PTHR33452:SF19">
    <property type="entry name" value="DOXX FAMILY PROTEIN"/>
    <property type="match status" value="1"/>
</dbReference>
<reference evidence="8 9" key="1">
    <citation type="submission" date="2021-06" db="EMBL/GenBank/DDBJ databases">
        <title>Rheinheimera indica sp. nov., isolated from deep-sea sediment.</title>
        <authorList>
            <person name="Wang Z."/>
            <person name="Zhang X.-Y."/>
        </authorList>
    </citation>
    <scope>NUCLEOTIDE SEQUENCE [LARGE SCALE GENOMIC DNA]</scope>
    <source>
        <strain evidence="8 9">SM2107</strain>
    </source>
</reference>
<keyword evidence="5 7" id="KW-1133">Transmembrane helix</keyword>
<feature type="transmembrane region" description="Helical" evidence="7">
    <location>
        <begin position="92"/>
        <end position="113"/>
    </location>
</feature>
<evidence type="ECO:0000256" key="5">
    <source>
        <dbReference type="ARBA" id="ARBA00022989"/>
    </source>
</evidence>
<evidence type="ECO:0000256" key="4">
    <source>
        <dbReference type="ARBA" id="ARBA00022692"/>
    </source>
</evidence>
<feature type="transmembrane region" description="Helical" evidence="7">
    <location>
        <begin position="62"/>
        <end position="85"/>
    </location>
</feature>
<evidence type="ECO:0000256" key="7">
    <source>
        <dbReference type="SAM" id="Phobius"/>
    </source>
</evidence>
<dbReference type="RefSeq" id="WP_217669192.1">
    <property type="nucleotide sequence ID" value="NZ_JAHRID010000004.1"/>
</dbReference>
<dbReference type="EMBL" id="JAHRID010000004">
    <property type="protein sequence ID" value="MBV2129567.1"/>
    <property type="molecule type" value="Genomic_DNA"/>
</dbReference>
<comment type="similarity">
    <text evidence="2">Belongs to the DoxX family.</text>
</comment>
<dbReference type="Proteomes" id="UP000704611">
    <property type="component" value="Unassembled WGS sequence"/>
</dbReference>
<protein>
    <submittedName>
        <fullName evidence="8">DoxX family protein</fullName>
    </submittedName>
</protein>
<evidence type="ECO:0000256" key="2">
    <source>
        <dbReference type="ARBA" id="ARBA00006679"/>
    </source>
</evidence>
<dbReference type="InterPro" id="IPR051907">
    <property type="entry name" value="DoxX-like_oxidoreductase"/>
</dbReference>
<evidence type="ECO:0000313" key="9">
    <source>
        <dbReference type="Proteomes" id="UP000704611"/>
    </source>
</evidence>
<evidence type="ECO:0000256" key="1">
    <source>
        <dbReference type="ARBA" id="ARBA00004651"/>
    </source>
</evidence>
<sequence>MFKNLHRYYQRVKCKLTAISGLAPLLLRLILSPVLIQAGWNKLNHFNDTVAWFGNSDWGLGLPLPWLLASLAIAAELLGGILLLLGLLTRLVSIPLMITMLVAIFAVHLPYGWPAIADTSSWLADGTILLNERVMDSSDKIDAARSLLQQHGNYDWLTASGKLVILNNGIEFAAMYFAMLLSLLFTGGGRYVSIDYWLTRSTERSAPEVLQ</sequence>
<comment type="subcellular location">
    <subcellularLocation>
        <location evidence="1">Cell membrane</location>
        <topology evidence="1">Multi-pass membrane protein</topology>
    </subcellularLocation>
</comment>